<gene>
    <name evidence="2" type="ORF">GMARGA_LOCUS19521</name>
</gene>
<evidence type="ECO:0000313" key="3">
    <source>
        <dbReference type="Proteomes" id="UP000789901"/>
    </source>
</evidence>
<evidence type="ECO:0000256" key="1">
    <source>
        <dbReference type="SAM" id="MobiDB-lite"/>
    </source>
</evidence>
<protein>
    <submittedName>
        <fullName evidence="2">8493_t:CDS:1</fullName>
    </submittedName>
</protein>
<feature type="non-terminal residue" evidence="2">
    <location>
        <position position="1"/>
    </location>
</feature>
<accession>A0ABN7VJV1</accession>
<evidence type="ECO:0000313" key="2">
    <source>
        <dbReference type="EMBL" id="CAG8779476.1"/>
    </source>
</evidence>
<dbReference type="Proteomes" id="UP000789901">
    <property type="component" value="Unassembled WGS sequence"/>
</dbReference>
<feature type="region of interest" description="Disordered" evidence="1">
    <location>
        <begin position="102"/>
        <end position="141"/>
    </location>
</feature>
<proteinExistence type="predicted"/>
<sequence>CSVPDYGTEEIKGKIMQAKGVGLAKQDNLTERIIANIKQIEVHSKIEVDINIDNKIEVVDKTSNEFDKVKDISSSIWAPVSKSLQRLNRKFNSLVESYKKQNLKGESETKRKRNQEVYKKAKRDDYKGTKDNVGKFIEKAT</sequence>
<keyword evidence="3" id="KW-1185">Reference proteome</keyword>
<name>A0ABN7VJV1_GIGMA</name>
<reference evidence="2 3" key="1">
    <citation type="submission" date="2021-06" db="EMBL/GenBank/DDBJ databases">
        <authorList>
            <person name="Kallberg Y."/>
            <person name="Tangrot J."/>
            <person name="Rosling A."/>
        </authorList>
    </citation>
    <scope>NUCLEOTIDE SEQUENCE [LARGE SCALE GENOMIC DNA]</scope>
    <source>
        <strain evidence="2 3">120-4 pot B 10/14</strain>
    </source>
</reference>
<comment type="caution">
    <text evidence="2">The sequence shown here is derived from an EMBL/GenBank/DDBJ whole genome shotgun (WGS) entry which is preliminary data.</text>
</comment>
<organism evidence="2 3">
    <name type="scientific">Gigaspora margarita</name>
    <dbReference type="NCBI Taxonomy" id="4874"/>
    <lineage>
        <taxon>Eukaryota</taxon>
        <taxon>Fungi</taxon>
        <taxon>Fungi incertae sedis</taxon>
        <taxon>Mucoromycota</taxon>
        <taxon>Glomeromycotina</taxon>
        <taxon>Glomeromycetes</taxon>
        <taxon>Diversisporales</taxon>
        <taxon>Gigasporaceae</taxon>
        <taxon>Gigaspora</taxon>
    </lineage>
</organism>
<dbReference type="EMBL" id="CAJVQB010016343">
    <property type="protein sequence ID" value="CAG8779476.1"/>
    <property type="molecule type" value="Genomic_DNA"/>
</dbReference>